<sequence length="96" mass="10828">MDSMASSFMWMIWQLIAKSLAATESSSFSAMHIIRLSPPADRVYVIISSNWSKHVNHSAALFKSLLTFHFNTPNQQFLTEVLTVSSQISSGCNIFW</sequence>
<evidence type="ECO:0000256" key="1">
    <source>
        <dbReference type="SAM" id="SignalP"/>
    </source>
</evidence>
<proteinExistence type="predicted"/>
<feature type="chain" id="PRO_5024372424" evidence="1">
    <location>
        <begin position="22"/>
        <end position="96"/>
    </location>
</feature>
<accession>A0A5S6Q2H5</accession>
<evidence type="ECO:0000313" key="2">
    <source>
        <dbReference type="Proteomes" id="UP000046395"/>
    </source>
</evidence>
<keyword evidence="2" id="KW-1185">Reference proteome</keyword>
<protein>
    <submittedName>
        <fullName evidence="3">Secreted protein</fullName>
    </submittedName>
</protein>
<organism evidence="2 3">
    <name type="scientific">Trichuris muris</name>
    <name type="common">Mouse whipworm</name>
    <dbReference type="NCBI Taxonomy" id="70415"/>
    <lineage>
        <taxon>Eukaryota</taxon>
        <taxon>Metazoa</taxon>
        <taxon>Ecdysozoa</taxon>
        <taxon>Nematoda</taxon>
        <taxon>Enoplea</taxon>
        <taxon>Dorylaimia</taxon>
        <taxon>Trichinellida</taxon>
        <taxon>Trichuridae</taxon>
        <taxon>Trichuris</taxon>
    </lineage>
</organism>
<reference evidence="3" key="1">
    <citation type="submission" date="2019-12" db="UniProtKB">
        <authorList>
            <consortium name="WormBaseParasite"/>
        </authorList>
    </citation>
    <scope>IDENTIFICATION</scope>
</reference>
<keyword evidence="1" id="KW-0732">Signal</keyword>
<name>A0A5S6Q2H5_TRIMR</name>
<dbReference type="AlphaFoldDB" id="A0A5S6Q2H5"/>
<evidence type="ECO:0000313" key="3">
    <source>
        <dbReference type="WBParaSite" id="TMUE_0000001420.1"/>
    </source>
</evidence>
<feature type="signal peptide" evidence="1">
    <location>
        <begin position="1"/>
        <end position="21"/>
    </location>
</feature>
<dbReference type="WBParaSite" id="TMUE_0000001420.1">
    <property type="protein sequence ID" value="TMUE_0000001420.1"/>
    <property type="gene ID" value="WBGene00297316"/>
</dbReference>
<dbReference type="Proteomes" id="UP000046395">
    <property type="component" value="Unassembled WGS sequence"/>
</dbReference>